<keyword evidence="2" id="KW-1185">Reference proteome</keyword>
<protein>
    <submittedName>
        <fullName evidence="1">Uncharacterized protein</fullName>
    </submittedName>
</protein>
<sequence length="76" mass="8322">MGLGQATISILMFEIAPGHDGGGRRIVFFSFYPKPPQVGTPLRSYDLKNSCVSPDLCNIDQNIHIRSVDCALLSEL</sequence>
<name>A0AAV2KH38_KNICA</name>
<reference evidence="1 2" key="1">
    <citation type="submission" date="2024-04" db="EMBL/GenBank/DDBJ databases">
        <authorList>
            <person name="Waldvogel A.-M."/>
            <person name="Schoenle A."/>
        </authorList>
    </citation>
    <scope>NUCLEOTIDE SEQUENCE [LARGE SCALE GENOMIC DNA]</scope>
</reference>
<proteinExistence type="predicted"/>
<accession>A0AAV2KH38</accession>
<evidence type="ECO:0000313" key="2">
    <source>
        <dbReference type="Proteomes" id="UP001497482"/>
    </source>
</evidence>
<organism evidence="1 2">
    <name type="scientific">Knipowitschia caucasica</name>
    <name type="common">Caucasian dwarf goby</name>
    <name type="synonym">Pomatoschistus caucasicus</name>
    <dbReference type="NCBI Taxonomy" id="637954"/>
    <lineage>
        <taxon>Eukaryota</taxon>
        <taxon>Metazoa</taxon>
        <taxon>Chordata</taxon>
        <taxon>Craniata</taxon>
        <taxon>Vertebrata</taxon>
        <taxon>Euteleostomi</taxon>
        <taxon>Actinopterygii</taxon>
        <taxon>Neopterygii</taxon>
        <taxon>Teleostei</taxon>
        <taxon>Neoteleostei</taxon>
        <taxon>Acanthomorphata</taxon>
        <taxon>Gobiaria</taxon>
        <taxon>Gobiiformes</taxon>
        <taxon>Gobioidei</taxon>
        <taxon>Gobiidae</taxon>
        <taxon>Gobiinae</taxon>
        <taxon>Knipowitschia</taxon>
    </lineage>
</organism>
<dbReference type="EMBL" id="OZ035840">
    <property type="protein sequence ID" value="CAL1588205.1"/>
    <property type="molecule type" value="Genomic_DNA"/>
</dbReference>
<evidence type="ECO:0000313" key="1">
    <source>
        <dbReference type="EMBL" id="CAL1588205.1"/>
    </source>
</evidence>
<dbReference type="Proteomes" id="UP001497482">
    <property type="component" value="Chromosome 18"/>
</dbReference>
<gene>
    <name evidence="1" type="ORF">KC01_LOCUS18044</name>
</gene>
<dbReference type="AlphaFoldDB" id="A0AAV2KH38"/>